<evidence type="ECO:0000313" key="9">
    <source>
        <dbReference type="Proteomes" id="UP001497392"/>
    </source>
</evidence>
<dbReference type="CDD" id="cd18787">
    <property type="entry name" value="SF2_C_DEAD"/>
    <property type="match status" value="1"/>
</dbReference>
<feature type="region of interest" description="Disordered" evidence="5">
    <location>
        <begin position="307"/>
        <end position="328"/>
    </location>
</feature>
<dbReference type="PANTHER" id="PTHR47963">
    <property type="entry name" value="DEAD-BOX ATP-DEPENDENT RNA HELICASE 47, MITOCHONDRIAL"/>
    <property type="match status" value="1"/>
</dbReference>
<keyword evidence="2" id="KW-0378">Hydrolase</keyword>
<dbReference type="PROSITE" id="PS51194">
    <property type="entry name" value="HELICASE_CTER"/>
    <property type="match status" value="1"/>
</dbReference>
<accession>A0ABP1FYW4</accession>
<name>A0ABP1FYW4_9CHLO</name>
<dbReference type="CDD" id="cd00268">
    <property type="entry name" value="DEADc"/>
    <property type="match status" value="1"/>
</dbReference>
<evidence type="ECO:0000256" key="4">
    <source>
        <dbReference type="ARBA" id="ARBA00022840"/>
    </source>
</evidence>
<feature type="domain" description="Helicase C-terminal" evidence="7">
    <location>
        <begin position="348"/>
        <end position="492"/>
    </location>
</feature>
<dbReference type="SMART" id="SM00487">
    <property type="entry name" value="DEXDc"/>
    <property type="match status" value="1"/>
</dbReference>
<comment type="caution">
    <text evidence="8">The sequence shown here is derived from an EMBL/GenBank/DDBJ whole genome shotgun (WGS) entry which is preliminary data.</text>
</comment>
<dbReference type="InterPro" id="IPR050547">
    <property type="entry name" value="DEAD_box_RNA_helicases"/>
</dbReference>
<dbReference type="Pfam" id="PF00271">
    <property type="entry name" value="Helicase_C"/>
    <property type="match status" value="1"/>
</dbReference>
<dbReference type="Pfam" id="PF00270">
    <property type="entry name" value="DEAD"/>
    <property type="match status" value="1"/>
</dbReference>
<dbReference type="InterPro" id="IPR001650">
    <property type="entry name" value="Helicase_C-like"/>
</dbReference>
<dbReference type="Gene3D" id="3.40.50.300">
    <property type="entry name" value="P-loop containing nucleotide triphosphate hydrolases"/>
    <property type="match status" value="2"/>
</dbReference>
<dbReference type="InterPro" id="IPR044742">
    <property type="entry name" value="DEAD/DEAH_RhlB"/>
</dbReference>
<dbReference type="PROSITE" id="PS51192">
    <property type="entry name" value="HELICASE_ATP_BIND_1"/>
    <property type="match status" value="1"/>
</dbReference>
<dbReference type="PANTHER" id="PTHR47963:SF3">
    <property type="entry name" value="DEAD-BOX ATP-DEPENDENT RNA HELICASE 47, MITOCHONDRIAL"/>
    <property type="match status" value="1"/>
</dbReference>
<gene>
    <name evidence="8" type="primary">g6836</name>
    <name evidence="8" type="ORF">VP750_LOCUS5853</name>
</gene>
<evidence type="ECO:0000256" key="5">
    <source>
        <dbReference type="SAM" id="MobiDB-lite"/>
    </source>
</evidence>
<dbReference type="SMART" id="SM00490">
    <property type="entry name" value="HELICc"/>
    <property type="match status" value="1"/>
</dbReference>
<feature type="compositionally biased region" description="Polar residues" evidence="5">
    <location>
        <begin position="34"/>
        <end position="43"/>
    </location>
</feature>
<keyword evidence="9" id="KW-1185">Reference proteome</keyword>
<evidence type="ECO:0000256" key="1">
    <source>
        <dbReference type="ARBA" id="ARBA00022741"/>
    </source>
</evidence>
<feature type="region of interest" description="Disordered" evidence="5">
    <location>
        <begin position="1"/>
        <end position="51"/>
    </location>
</feature>
<keyword evidence="3" id="KW-0347">Helicase</keyword>
<reference evidence="8 9" key="1">
    <citation type="submission" date="2024-06" db="EMBL/GenBank/DDBJ databases">
        <authorList>
            <person name="Kraege A."/>
            <person name="Thomma B."/>
        </authorList>
    </citation>
    <scope>NUCLEOTIDE SEQUENCE [LARGE SCALE GENOMIC DNA]</scope>
</reference>
<evidence type="ECO:0000256" key="3">
    <source>
        <dbReference type="ARBA" id="ARBA00022806"/>
    </source>
</evidence>
<feature type="compositionally biased region" description="Low complexity" evidence="5">
    <location>
        <begin position="1"/>
        <end position="10"/>
    </location>
</feature>
<evidence type="ECO:0000259" key="6">
    <source>
        <dbReference type="PROSITE" id="PS51192"/>
    </source>
</evidence>
<evidence type="ECO:0000256" key="2">
    <source>
        <dbReference type="ARBA" id="ARBA00022801"/>
    </source>
</evidence>
<organism evidence="8 9">
    <name type="scientific">Coccomyxa viridis</name>
    <dbReference type="NCBI Taxonomy" id="1274662"/>
    <lineage>
        <taxon>Eukaryota</taxon>
        <taxon>Viridiplantae</taxon>
        <taxon>Chlorophyta</taxon>
        <taxon>core chlorophytes</taxon>
        <taxon>Trebouxiophyceae</taxon>
        <taxon>Trebouxiophyceae incertae sedis</taxon>
        <taxon>Coccomyxaceae</taxon>
        <taxon>Coccomyxa</taxon>
    </lineage>
</organism>
<dbReference type="InterPro" id="IPR027417">
    <property type="entry name" value="P-loop_NTPase"/>
</dbReference>
<sequence>MDAGSTATLEATEEAESLSASVTDGSDAAESRRSAGQPSTSGRQAPGQDFIDLGVDDRLTMRLKEMGVLQPTDVQREAIPKALTGTNVAIQCYTGSGKTLAYLLPVLTLALQKAEAEFEELAKVGKAHTAGTLQAIVVAPSRELAMQIMRVGQAILPNEAKGCVQQAIGGANPRRQAEALKLNKPLVVVGTPGRLAELSRLGTLQSHNTTILVLDEVDQLLAVQFREDMVRLIDHVGRKAPRRQTLLVSATLNEKVLEQCQRWCPDPERLFTSVGPQIQSAPASASSRAPEGSPAWGWDHLKFSGGDSLNPATRSSAGGLATAGTAPMMPPQLEHGWLAVDRRHRVDALRRVIHSLNAQRALVFMNFQHRLKDTVFKLSSHGMKCGELSGDMNKEQRQNTMRRFQQGEYRALIVSDVAARGLDIAECDAVINLELPSDASHYAHRAGRTGRAGRQGVVVTLVEQSEQFVIQKLSRGLGVTIPELQMREGMIAPVESSEWEEQGISKSTGQ</sequence>
<feature type="domain" description="Helicase ATP-binding" evidence="6">
    <location>
        <begin position="79"/>
        <end position="270"/>
    </location>
</feature>
<proteinExistence type="predicted"/>
<dbReference type="SUPFAM" id="SSF52540">
    <property type="entry name" value="P-loop containing nucleoside triphosphate hydrolases"/>
    <property type="match status" value="1"/>
</dbReference>
<dbReference type="InterPro" id="IPR014001">
    <property type="entry name" value="Helicase_ATP-bd"/>
</dbReference>
<dbReference type="InterPro" id="IPR011545">
    <property type="entry name" value="DEAD/DEAH_box_helicase_dom"/>
</dbReference>
<evidence type="ECO:0000313" key="8">
    <source>
        <dbReference type="EMBL" id="CAL5224194.1"/>
    </source>
</evidence>
<evidence type="ECO:0000259" key="7">
    <source>
        <dbReference type="PROSITE" id="PS51194"/>
    </source>
</evidence>
<feature type="compositionally biased region" description="Low complexity" evidence="5">
    <location>
        <begin position="312"/>
        <end position="326"/>
    </location>
</feature>
<protein>
    <submittedName>
        <fullName evidence="8">G6836 protein</fullName>
    </submittedName>
</protein>
<dbReference type="Proteomes" id="UP001497392">
    <property type="component" value="Unassembled WGS sequence"/>
</dbReference>
<keyword evidence="1" id="KW-0547">Nucleotide-binding</keyword>
<dbReference type="EMBL" id="CAXHTA020000010">
    <property type="protein sequence ID" value="CAL5224194.1"/>
    <property type="molecule type" value="Genomic_DNA"/>
</dbReference>
<keyword evidence="4" id="KW-0067">ATP-binding</keyword>